<gene>
    <name evidence="1" type="ORF">NCTC1934_05399</name>
</gene>
<proteinExistence type="predicted"/>
<dbReference type="EMBL" id="UGRY01000004">
    <property type="protein sequence ID" value="SUD48072.1"/>
    <property type="molecule type" value="Genomic_DNA"/>
</dbReference>
<sequence>MRDALVKSGLFAAVFIVAAPMALAALTTVGARLRG</sequence>
<evidence type="ECO:0000313" key="1">
    <source>
        <dbReference type="EMBL" id="SUD48072.1"/>
    </source>
</evidence>
<dbReference type="Proteomes" id="UP000255467">
    <property type="component" value="Unassembled WGS sequence"/>
</dbReference>
<dbReference type="AlphaFoldDB" id="A0A379JHP8"/>
<reference evidence="1 2" key="1">
    <citation type="submission" date="2018-06" db="EMBL/GenBank/DDBJ databases">
        <authorList>
            <consortium name="Pathogen Informatics"/>
            <person name="Doyle S."/>
        </authorList>
    </citation>
    <scope>NUCLEOTIDE SEQUENCE [LARGE SCALE GENOMIC DNA]</scope>
    <source>
        <strain evidence="1 2">NCTC1934</strain>
    </source>
</reference>
<organism evidence="1 2">
    <name type="scientific">Nocardia otitidiscaviarum</name>
    <dbReference type="NCBI Taxonomy" id="1823"/>
    <lineage>
        <taxon>Bacteria</taxon>
        <taxon>Bacillati</taxon>
        <taxon>Actinomycetota</taxon>
        <taxon>Actinomycetes</taxon>
        <taxon>Mycobacteriales</taxon>
        <taxon>Nocardiaceae</taxon>
        <taxon>Nocardia</taxon>
    </lineage>
</organism>
<keyword evidence="2" id="KW-1185">Reference proteome</keyword>
<accession>A0A379JHP8</accession>
<evidence type="ECO:0000313" key="2">
    <source>
        <dbReference type="Proteomes" id="UP000255467"/>
    </source>
</evidence>
<protein>
    <submittedName>
        <fullName evidence="1">Uncharacterized protein</fullName>
    </submittedName>
</protein>
<name>A0A379JHP8_9NOCA</name>